<evidence type="ECO:0000313" key="4">
    <source>
        <dbReference type="Proteomes" id="UP000190229"/>
    </source>
</evidence>
<dbReference type="EMBL" id="MWPS01000011">
    <property type="protein sequence ID" value="OPG16945.1"/>
    <property type="molecule type" value="Genomic_DNA"/>
</dbReference>
<dbReference type="Proteomes" id="UP000190229">
    <property type="component" value="Unassembled WGS sequence"/>
</dbReference>
<reference evidence="3 4" key="1">
    <citation type="submission" date="2017-02" db="EMBL/GenBank/DDBJ databases">
        <title>Draft genome of Acidibacillus ferrooxidans Huett2.</title>
        <authorList>
            <person name="Schopf S."/>
        </authorList>
    </citation>
    <scope>NUCLEOTIDE SEQUENCE [LARGE SCALE GENOMIC DNA]</scope>
    <source>
        <strain evidence="3 4">Huett2</strain>
    </source>
</reference>
<evidence type="ECO:0000313" key="2">
    <source>
        <dbReference type="EMBL" id="OPG16682.1"/>
    </source>
</evidence>
<accession>A0A1V4EVI8</accession>
<proteinExistence type="predicted"/>
<evidence type="ECO:0000313" key="3">
    <source>
        <dbReference type="EMBL" id="OPG16945.1"/>
    </source>
</evidence>
<feature type="non-terminal residue" evidence="3">
    <location>
        <position position="69"/>
    </location>
</feature>
<keyword evidence="4" id="KW-1185">Reference proteome</keyword>
<dbReference type="AlphaFoldDB" id="A0A1V4EVI8"/>
<gene>
    <name evidence="3" type="ORF">B2M26_04270</name>
    <name evidence="2" type="ORF">B2M26_07225</name>
    <name evidence="1" type="ORF">B2M26_07475</name>
</gene>
<sequence length="69" mass="8050">MFAQIVSTKRADGRTYRYMHIVESYREGKSVKKRRIASLGNIDAYSEQEIQQFIRTLESLLQHRTSGSI</sequence>
<dbReference type="EMBL" id="MWPS01000020">
    <property type="protein sequence ID" value="OPG16282.1"/>
    <property type="molecule type" value="Genomic_DNA"/>
</dbReference>
<evidence type="ECO:0000313" key="1">
    <source>
        <dbReference type="EMBL" id="OPG16282.1"/>
    </source>
</evidence>
<dbReference type="EMBL" id="MWPS01000016">
    <property type="protein sequence ID" value="OPG16682.1"/>
    <property type="molecule type" value="Genomic_DNA"/>
</dbReference>
<name>A0A1V4EVI8_9BACL</name>
<protein>
    <submittedName>
        <fullName evidence="3">Uncharacterized protein</fullName>
    </submittedName>
</protein>
<comment type="caution">
    <text evidence="3">The sequence shown here is derived from an EMBL/GenBank/DDBJ whole genome shotgun (WGS) entry which is preliminary data.</text>
</comment>
<organism evidence="3 4">
    <name type="scientific">Ferroacidibacillus organovorans</name>
    <dbReference type="NCBI Taxonomy" id="1765683"/>
    <lineage>
        <taxon>Bacteria</taxon>
        <taxon>Bacillati</taxon>
        <taxon>Bacillota</taxon>
        <taxon>Bacilli</taxon>
        <taxon>Bacillales</taxon>
        <taxon>Alicyclobacillaceae</taxon>
        <taxon>Ferroacidibacillus</taxon>
    </lineage>
</organism>